<dbReference type="Gene3D" id="3.40.50.300">
    <property type="entry name" value="P-loop containing nucleotide triphosphate hydrolases"/>
    <property type="match status" value="1"/>
</dbReference>
<dbReference type="InterPro" id="IPR027417">
    <property type="entry name" value="P-loop_NTPase"/>
</dbReference>
<name>A0A1G2T8P5_9BACT</name>
<accession>A0A1G2T8P5</accession>
<protein>
    <submittedName>
        <fullName evidence="1">Uncharacterized protein</fullName>
    </submittedName>
</protein>
<organism evidence="1 2">
    <name type="scientific">Candidatus Zambryskibacteria bacterium RIFCSPHIGHO2_02_38_10.5</name>
    <dbReference type="NCBI Taxonomy" id="1802742"/>
    <lineage>
        <taxon>Bacteria</taxon>
        <taxon>Candidatus Zambryskiibacteriota</taxon>
    </lineage>
</organism>
<evidence type="ECO:0000313" key="1">
    <source>
        <dbReference type="EMBL" id="OHA93656.1"/>
    </source>
</evidence>
<dbReference type="EMBL" id="MHVL01000015">
    <property type="protein sequence ID" value="OHA93656.1"/>
    <property type="molecule type" value="Genomic_DNA"/>
</dbReference>
<comment type="caution">
    <text evidence="1">The sequence shown here is derived from an EMBL/GenBank/DDBJ whole genome shotgun (WGS) entry which is preliminary data.</text>
</comment>
<evidence type="ECO:0000313" key="2">
    <source>
        <dbReference type="Proteomes" id="UP000179264"/>
    </source>
</evidence>
<dbReference type="SUPFAM" id="SSF52540">
    <property type="entry name" value="P-loop containing nucleoside triphosphate hydrolases"/>
    <property type="match status" value="1"/>
</dbReference>
<dbReference type="Pfam" id="PF13671">
    <property type="entry name" value="AAA_33"/>
    <property type="match status" value="1"/>
</dbReference>
<dbReference type="Proteomes" id="UP000179264">
    <property type="component" value="Unassembled WGS sequence"/>
</dbReference>
<sequence length="148" mass="16920">MFSRLIEIALPRIIGVMVHKREKLTAKEERAQKAFVSNLKYASRKTKEPVIVAMIGLIGSGKSSVATELAKHIGATVVSGDEIRIELRKQGERYEKMRAMRKRGSRKWQMWRQNSVSDKILKGNLSFRFGCPFMISHLLSKATFDIIR</sequence>
<proteinExistence type="predicted"/>
<gene>
    <name evidence="1" type="ORF">A2W58_02325</name>
</gene>
<dbReference type="AlphaFoldDB" id="A0A1G2T8P5"/>
<reference evidence="1 2" key="1">
    <citation type="journal article" date="2016" name="Nat. Commun.">
        <title>Thousands of microbial genomes shed light on interconnected biogeochemical processes in an aquifer system.</title>
        <authorList>
            <person name="Anantharaman K."/>
            <person name="Brown C.T."/>
            <person name="Hug L.A."/>
            <person name="Sharon I."/>
            <person name="Castelle C.J."/>
            <person name="Probst A.J."/>
            <person name="Thomas B.C."/>
            <person name="Singh A."/>
            <person name="Wilkins M.J."/>
            <person name="Karaoz U."/>
            <person name="Brodie E.L."/>
            <person name="Williams K.H."/>
            <person name="Hubbard S.S."/>
            <person name="Banfield J.F."/>
        </authorList>
    </citation>
    <scope>NUCLEOTIDE SEQUENCE [LARGE SCALE GENOMIC DNA]</scope>
</reference>